<evidence type="ECO:0000256" key="1">
    <source>
        <dbReference type="ARBA" id="ARBA00004123"/>
    </source>
</evidence>
<evidence type="ECO:0000313" key="11">
    <source>
        <dbReference type="Proteomes" id="UP000219602"/>
    </source>
</evidence>
<keyword evidence="7" id="KW-0539">Nucleus</keyword>
<comment type="caution">
    <text evidence="10">The sequence shown here is derived from an EMBL/GenBank/DDBJ whole genome shotgun (WGS) entry which is preliminary data.</text>
</comment>
<reference evidence="10 11" key="1">
    <citation type="journal article" date="2016" name="Environ. Microbiol.">
        <title>Effector profiles distinguish formae speciales of Fusarium oxysporum.</title>
        <authorList>
            <person name="van Dam P."/>
            <person name="Fokkens L."/>
            <person name="Schmidt S.M."/>
            <person name="Linmans J.H."/>
            <person name="Kistler H.C."/>
            <person name="Ma L.J."/>
            <person name="Rep M."/>
        </authorList>
    </citation>
    <scope>NUCLEOTIDE SEQUENCE [LARGE SCALE GENOMIC DNA]</scope>
    <source>
        <strain evidence="10 11">Forc016</strain>
    </source>
</reference>
<feature type="transmembrane region" description="Helical" evidence="9">
    <location>
        <begin position="680"/>
        <end position="699"/>
    </location>
</feature>
<evidence type="ECO:0000256" key="5">
    <source>
        <dbReference type="ARBA" id="ARBA00022833"/>
    </source>
</evidence>
<dbReference type="STRING" id="327505.A0A2H3G5B2"/>
<feature type="transmembrane region" description="Helical" evidence="9">
    <location>
        <begin position="651"/>
        <end position="673"/>
    </location>
</feature>
<reference evidence="10 11" key="2">
    <citation type="journal article" date="2017" name="Sci. Rep.">
        <title>A mobile pathogenicity chromosome in Fusarium oxysporum for infection of multiple cucurbit species.</title>
        <authorList>
            <person name="van Dam P."/>
            <person name="Fokkens L."/>
            <person name="Ayukawa Y."/>
            <person name="van der Gragt M."/>
            <person name="Ter Horst A."/>
            <person name="Brankovics B."/>
            <person name="Houterman P.M."/>
            <person name="Arie T."/>
            <person name="Rep M."/>
        </authorList>
    </citation>
    <scope>NUCLEOTIDE SEQUENCE [LARGE SCALE GENOMIC DNA]</scope>
    <source>
        <strain evidence="10 11">Forc016</strain>
    </source>
</reference>
<gene>
    <name evidence="10" type="ORF">AU210_012359</name>
</gene>
<dbReference type="SUPFAM" id="SSF103473">
    <property type="entry name" value="MFS general substrate transporter"/>
    <property type="match status" value="1"/>
</dbReference>
<dbReference type="InterPro" id="IPR036259">
    <property type="entry name" value="MFS_trans_sf"/>
</dbReference>
<dbReference type="GO" id="GO:0005634">
    <property type="term" value="C:nucleus"/>
    <property type="evidence" value="ECO:0007669"/>
    <property type="project" value="UniProtKB-SubCell"/>
</dbReference>
<keyword evidence="6" id="KW-0325">Glycoprotein</keyword>
<dbReference type="SUPFAM" id="SSF53098">
    <property type="entry name" value="Ribonuclease H-like"/>
    <property type="match status" value="1"/>
</dbReference>
<keyword evidence="3" id="KW-0479">Metal-binding</keyword>
<evidence type="ECO:0000256" key="7">
    <source>
        <dbReference type="ARBA" id="ARBA00023242"/>
    </source>
</evidence>
<evidence type="ECO:0000256" key="3">
    <source>
        <dbReference type="ARBA" id="ARBA00022723"/>
    </source>
</evidence>
<accession>A0A2H3G5B2</accession>
<keyword evidence="9" id="KW-1133">Transmembrane helix</keyword>
<keyword evidence="9" id="KW-0812">Transmembrane</keyword>
<dbReference type="EMBL" id="MABQ02000009">
    <property type="protein sequence ID" value="PCD25925.1"/>
    <property type="molecule type" value="Genomic_DNA"/>
</dbReference>
<evidence type="ECO:0008006" key="12">
    <source>
        <dbReference type="Google" id="ProtNLM"/>
    </source>
</evidence>
<protein>
    <recommendedName>
        <fullName evidence="12">Major facilitator superfamily (MFS) profile domain-containing protein</fullName>
    </recommendedName>
</protein>
<feature type="region of interest" description="Disordered" evidence="8">
    <location>
        <begin position="1"/>
        <end position="21"/>
    </location>
</feature>
<dbReference type="Pfam" id="PF07690">
    <property type="entry name" value="MFS_1"/>
    <property type="match status" value="1"/>
</dbReference>
<evidence type="ECO:0000256" key="6">
    <source>
        <dbReference type="ARBA" id="ARBA00023180"/>
    </source>
</evidence>
<keyword evidence="5" id="KW-0862">Zinc</keyword>
<dbReference type="GO" id="GO:0016020">
    <property type="term" value="C:membrane"/>
    <property type="evidence" value="ECO:0007669"/>
    <property type="project" value="UniProtKB-SubCell"/>
</dbReference>
<comment type="subcellular location">
    <subcellularLocation>
        <location evidence="2">Membrane</location>
        <topology evidence="2">Multi-pass membrane protein</topology>
    </subcellularLocation>
    <subcellularLocation>
        <location evidence="1">Nucleus</location>
    </subcellularLocation>
</comment>
<dbReference type="PANTHER" id="PTHR46481:SF10">
    <property type="entry name" value="ZINC FINGER BED DOMAIN-CONTAINING PROTEIN 39"/>
    <property type="match status" value="1"/>
</dbReference>
<dbReference type="InterPro" id="IPR012337">
    <property type="entry name" value="RNaseH-like_sf"/>
</dbReference>
<dbReference type="PANTHER" id="PTHR46481">
    <property type="entry name" value="ZINC FINGER BED DOMAIN-CONTAINING PROTEIN 4"/>
    <property type="match status" value="1"/>
</dbReference>
<evidence type="ECO:0000256" key="9">
    <source>
        <dbReference type="SAM" id="Phobius"/>
    </source>
</evidence>
<dbReference type="Proteomes" id="UP000219602">
    <property type="component" value="Chromosome 11"/>
</dbReference>
<dbReference type="InterPro" id="IPR011701">
    <property type="entry name" value="MFS"/>
</dbReference>
<dbReference type="Gene3D" id="1.20.1250.20">
    <property type="entry name" value="MFS general substrate transporter like domains"/>
    <property type="match status" value="1"/>
</dbReference>
<name>A0A2H3G5B2_FUSOX</name>
<evidence type="ECO:0000313" key="10">
    <source>
        <dbReference type="EMBL" id="PCD25925.1"/>
    </source>
</evidence>
<feature type="compositionally biased region" description="Low complexity" evidence="8">
    <location>
        <begin position="155"/>
        <end position="168"/>
    </location>
</feature>
<feature type="transmembrane region" description="Helical" evidence="9">
    <location>
        <begin position="749"/>
        <end position="770"/>
    </location>
</feature>
<evidence type="ECO:0000256" key="4">
    <source>
        <dbReference type="ARBA" id="ARBA00022771"/>
    </source>
</evidence>
<evidence type="ECO:0000256" key="8">
    <source>
        <dbReference type="SAM" id="MobiDB-lite"/>
    </source>
</evidence>
<dbReference type="GO" id="GO:0008270">
    <property type="term" value="F:zinc ion binding"/>
    <property type="evidence" value="ECO:0007669"/>
    <property type="project" value="UniProtKB-KW"/>
</dbReference>
<feature type="region of interest" description="Disordered" evidence="8">
    <location>
        <begin position="139"/>
        <end position="169"/>
    </location>
</feature>
<sequence>MPDKESIAGTSSSSSFETTQSVAGNSALSNLRRTRSVASQLATVRPEHLDVAQPSSLPSLYIDGLRYVLEDWIHKKRRRSLSWILRYGKYVIRLSDDGTAGGRYWVCGLCDARNQVKILEAKATTSPIYHLNNDHHIYKPSTAHDNGPDSEPESSNRTSPAPSSSVSVLDMQKRAAKRRPLIVESRADIFKRLLLGWITDANIPLHGVEHKLFRQLLAFLDDEFVIEVLPTSGNTVRRWILQEFEEHTRMLKDEMNKALSKVHTSFDMWTSPNGIAMLSVIAYYVDIAGTPQVRLISLEKLSGSHGGENQAILMAKVIRKYGLEKKIGFFTADNADPCDTCVRALLKMFNPRASPTGLEGLEGERRIRCVGHILNLSAKAFLEGDSSDIFDSHIAEKDQKKERELLREWRKRGPIGKLHNLVYWIRRNPQRRELFLSITSGKVDQSIMAELGVWFVDDTLKGLMVKADNDTRWNSVYLMVHRALRLRDIIDVFCKLSLLDPKEEKRVSAEDVLSCEDWVVLAEIIEILQPYLTYTKHFEGRAPRFAEVLPTMYLLKDHLSEMRQRYSSNLIPAPYRAPRITLEEPVLDCIIVAAPTDGREREQQGGLQQDTGNAGLLAGRFLAGTFASASLTNVPGALSDIWDPTERGNAMAIFSLVVWTGPSLGPIVAGFLEMSKGWRWGFYVVLWFGAVGIVLMFTLPETHAPTILTRKAHMARQSNISAYKNVQSAAEANTPSLTGMYKKALTLPWILLFDTISFLCALYMFFVYTLQYMLFSIYPIVFQDIRGWNAGVGQLPLLGQSYSDCRRDATTCRRGISGIREWMTPDWNRGQHRRAASHHSRSSQ</sequence>
<keyword evidence="9" id="KW-0472">Membrane</keyword>
<dbReference type="InterPro" id="IPR052035">
    <property type="entry name" value="ZnF_BED_domain_contain"/>
</dbReference>
<dbReference type="GO" id="GO:0022857">
    <property type="term" value="F:transmembrane transporter activity"/>
    <property type="evidence" value="ECO:0007669"/>
    <property type="project" value="InterPro"/>
</dbReference>
<keyword evidence="4" id="KW-0863">Zinc-finger</keyword>
<organism evidence="10 11">
    <name type="scientific">Fusarium oxysporum f. sp. radicis-cucumerinum</name>
    <dbReference type="NCBI Taxonomy" id="327505"/>
    <lineage>
        <taxon>Eukaryota</taxon>
        <taxon>Fungi</taxon>
        <taxon>Dikarya</taxon>
        <taxon>Ascomycota</taxon>
        <taxon>Pezizomycotina</taxon>
        <taxon>Sordariomycetes</taxon>
        <taxon>Hypocreomycetidae</taxon>
        <taxon>Hypocreales</taxon>
        <taxon>Nectriaceae</taxon>
        <taxon>Fusarium</taxon>
        <taxon>Fusarium oxysporum species complex</taxon>
    </lineage>
</organism>
<evidence type="ECO:0000256" key="2">
    <source>
        <dbReference type="ARBA" id="ARBA00004141"/>
    </source>
</evidence>
<proteinExistence type="predicted"/>
<dbReference type="AlphaFoldDB" id="A0A2H3G5B2"/>